<evidence type="ECO:0008006" key="5">
    <source>
        <dbReference type="Google" id="ProtNLM"/>
    </source>
</evidence>
<keyword evidence="2" id="KW-0119">Carbohydrate metabolism</keyword>
<name>A0A835IM87_9MAGN</name>
<evidence type="ECO:0000313" key="4">
    <source>
        <dbReference type="Proteomes" id="UP000631114"/>
    </source>
</evidence>
<feature type="non-terminal residue" evidence="3">
    <location>
        <position position="1"/>
    </location>
</feature>
<reference evidence="3 4" key="1">
    <citation type="submission" date="2020-10" db="EMBL/GenBank/DDBJ databases">
        <title>The Coptis chinensis genome and diversification of protoberbering-type alkaloids.</title>
        <authorList>
            <person name="Wang B."/>
            <person name="Shu S."/>
            <person name="Song C."/>
            <person name="Liu Y."/>
        </authorList>
    </citation>
    <scope>NUCLEOTIDE SEQUENCE [LARGE SCALE GENOMIC DNA]</scope>
    <source>
        <strain evidence="3">HL-2020</strain>
        <tissue evidence="3">Leaf</tissue>
    </source>
</reference>
<dbReference type="InterPro" id="IPR017853">
    <property type="entry name" value="GH"/>
</dbReference>
<dbReference type="AlphaFoldDB" id="A0A835IM87"/>
<protein>
    <recommendedName>
        <fullName evidence="5">Galactinol--sucrose galactosyltransferase</fullName>
    </recommendedName>
</protein>
<proteinExistence type="inferred from homology"/>
<evidence type="ECO:0000256" key="2">
    <source>
        <dbReference type="ARBA" id="ARBA00023277"/>
    </source>
</evidence>
<dbReference type="SUPFAM" id="SSF51445">
    <property type="entry name" value="(Trans)glycosidases"/>
    <property type="match status" value="1"/>
</dbReference>
<dbReference type="EMBL" id="JADFTS010000002">
    <property type="protein sequence ID" value="KAF9619092.1"/>
    <property type="molecule type" value="Genomic_DNA"/>
</dbReference>
<comment type="caution">
    <text evidence="3">The sequence shown here is derived from an EMBL/GenBank/DDBJ whole genome shotgun (WGS) entry which is preliminary data.</text>
</comment>
<dbReference type="Pfam" id="PF05691">
    <property type="entry name" value="Raffinose_syn"/>
    <property type="match status" value="2"/>
</dbReference>
<dbReference type="OrthoDB" id="4664297at2759"/>
<dbReference type="GO" id="GO:0047274">
    <property type="term" value="F:galactinol-sucrose galactosyltransferase activity"/>
    <property type="evidence" value="ECO:0007669"/>
    <property type="project" value="TreeGrafter"/>
</dbReference>
<dbReference type="InterPro" id="IPR008811">
    <property type="entry name" value="Glycosyl_hydrolases_36"/>
</dbReference>
<evidence type="ECO:0000256" key="1">
    <source>
        <dbReference type="ARBA" id="ARBA00007240"/>
    </source>
</evidence>
<dbReference type="Proteomes" id="UP000631114">
    <property type="component" value="Unassembled WGS sequence"/>
</dbReference>
<sequence length="450" mass="51031">WHESGEAVREHLGTFRLLEEKTPPGIIDKFGWCTWDAFYRKPHPEGVWEGVKGLVEGGCPPGLVIIDDGWQTVCHDDKPLRDQDGTYEHDTLDRESHKHYRLVAFEENSKFMNYKNKNKLIRLKKADGEQASEEPMKGMGALVKDIKESFKSIEYVYVWHGLCGHWGGIRPNVLRMPTSRVIMPKRSPALQMNMLDLAIDEMEKYGVGLVMSESVHELFEGLHSHLESVGIDRVKVDYIHFLEMVSEDYDGQVELAKAYYMALTALVKNKFRREWAISGGPIYISDNVGAHDFQLLKSLVLPDGSILRCEYYALPTGDCLFKDPWRDGKTVLKIWNLNKAKKMVLLKASEHIEISLEPFTYEIFTVSLVQNLVERNESVHFAAIGLVNMLNTGGAIQSLSADDATNLVQIGVKGTGEFRVFASKRPKICRINSDDVSFRISDQVTTYKSG</sequence>
<evidence type="ECO:0000313" key="3">
    <source>
        <dbReference type="EMBL" id="KAF9619092.1"/>
    </source>
</evidence>
<accession>A0A835IM87</accession>
<comment type="similarity">
    <text evidence="1">Belongs to the glycosyl hydrolases 36 family.</text>
</comment>
<organism evidence="3 4">
    <name type="scientific">Coptis chinensis</name>
    <dbReference type="NCBI Taxonomy" id="261450"/>
    <lineage>
        <taxon>Eukaryota</taxon>
        <taxon>Viridiplantae</taxon>
        <taxon>Streptophyta</taxon>
        <taxon>Embryophyta</taxon>
        <taxon>Tracheophyta</taxon>
        <taxon>Spermatophyta</taxon>
        <taxon>Magnoliopsida</taxon>
        <taxon>Ranunculales</taxon>
        <taxon>Ranunculaceae</taxon>
        <taxon>Coptidoideae</taxon>
        <taxon>Coptis</taxon>
    </lineage>
</organism>
<dbReference type="PANTHER" id="PTHR31268">
    <property type="match status" value="1"/>
</dbReference>
<dbReference type="PANTHER" id="PTHR31268:SF37">
    <property type="entry name" value="GALACTINOL--SUCROSE GALACTOSYLTRANSFERASE"/>
    <property type="match status" value="1"/>
</dbReference>
<gene>
    <name evidence="3" type="ORF">IFM89_005106</name>
</gene>
<keyword evidence="4" id="KW-1185">Reference proteome</keyword>